<dbReference type="EMBL" id="CP000478">
    <property type="protein sequence ID" value="ABK16382.1"/>
    <property type="molecule type" value="Genomic_DNA"/>
</dbReference>
<dbReference type="SUPFAM" id="SSF55174">
    <property type="entry name" value="Alpha-L RNA-binding motif"/>
    <property type="match status" value="1"/>
</dbReference>
<feature type="domain" description="RNA-binding S4" evidence="5">
    <location>
        <begin position="4"/>
        <end position="62"/>
    </location>
</feature>
<dbReference type="eggNOG" id="COG1187">
    <property type="taxonomic scope" value="Bacteria"/>
</dbReference>
<dbReference type="Pfam" id="PF00849">
    <property type="entry name" value="PseudoU_synth_2"/>
    <property type="match status" value="1"/>
</dbReference>
<dbReference type="Gene3D" id="3.30.70.1560">
    <property type="entry name" value="Alpha-L RNA-binding motif"/>
    <property type="match status" value="1"/>
</dbReference>
<dbReference type="InterPro" id="IPR000748">
    <property type="entry name" value="PsdUridine_synth_RsuA/RluB/E/F"/>
</dbReference>
<proteinExistence type="inferred from homology"/>
<dbReference type="Gene3D" id="3.10.290.10">
    <property type="entry name" value="RNA-binding S4 domain"/>
    <property type="match status" value="1"/>
</dbReference>
<gene>
    <name evidence="6" type="ordered locus">Sfum_0683</name>
</gene>
<evidence type="ECO:0000313" key="7">
    <source>
        <dbReference type="Proteomes" id="UP000001784"/>
    </source>
</evidence>
<evidence type="ECO:0000259" key="5">
    <source>
        <dbReference type="SMART" id="SM00363"/>
    </source>
</evidence>
<name>A0LG30_SYNFM</name>
<keyword evidence="2 4" id="KW-0413">Isomerase</keyword>
<evidence type="ECO:0000256" key="2">
    <source>
        <dbReference type="ARBA" id="ARBA00023235"/>
    </source>
</evidence>
<dbReference type="InterPro" id="IPR050343">
    <property type="entry name" value="RsuA_PseudoU_synthase"/>
</dbReference>
<comment type="similarity">
    <text evidence="1 4">Belongs to the pseudouridine synthase RsuA family.</text>
</comment>
<dbReference type="InterPro" id="IPR002942">
    <property type="entry name" value="S4_RNA-bd"/>
</dbReference>
<organism evidence="6 7">
    <name type="scientific">Syntrophobacter fumaroxidans (strain DSM 10017 / MPOB)</name>
    <dbReference type="NCBI Taxonomy" id="335543"/>
    <lineage>
        <taxon>Bacteria</taxon>
        <taxon>Pseudomonadati</taxon>
        <taxon>Thermodesulfobacteriota</taxon>
        <taxon>Syntrophobacteria</taxon>
        <taxon>Syntrophobacterales</taxon>
        <taxon>Syntrophobacteraceae</taxon>
        <taxon>Syntrophobacter</taxon>
    </lineage>
</organism>
<keyword evidence="7" id="KW-1185">Reference proteome</keyword>
<reference evidence="6 7" key="1">
    <citation type="submission" date="2006-10" db="EMBL/GenBank/DDBJ databases">
        <title>Complete sequence of Syntrophobacter fumaroxidans MPOB.</title>
        <authorList>
            <consortium name="US DOE Joint Genome Institute"/>
            <person name="Copeland A."/>
            <person name="Lucas S."/>
            <person name="Lapidus A."/>
            <person name="Barry K."/>
            <person name="Detter J.C."/>
            <person name="Glavina del Rio T."/>
            <person name="Hammon N."/>
            <person name="Israni S."/>
            <person name="Pitluck S."/>
            <person name="Goltsman E.G."/>
            <person name="Martinez M."/>
            <person name="Schmutz J."/>
            <person name="Larimer F."/>
            <person name="Land M."/>
            <person name="Hauser L."/>
            <person name="Kyrpides N."/>
            <person name="Kim E."/>
            <person name="Boone D.R."/>
            <person name="Brockman F."/>
            <person name="Culley D."/>
            <person name="Ferry J."/>
            <person name="Gunsalus R."/>
            <person name="McInerney M.J."/>
            <person name="Morrison M."/>
            <person name="Plugge C."/>
            <person name="Rohlin L."/>
            <person name="Scholten J."/>
            <person name="Sieber J."/>
            <person name="Stams A.J.M."/>
            <person name="Worm P."/>
            <person name="Henstra A.M."/>
            <person name="Richardson P."/>
        </authorList>
    </citation>
    <scope>NUCLEOTIDE SEQUENCE [LARGE SCALE GENOMIC DNA]</scope>
    <source>
        <strain evidence="7">DSM 10017 / MPOB</strain>
    </source>
</reference>
<dbReference type="InterPro" id="IPR042092">
    <property type="entry name" value="PsdUridine_s_RsuA/RluB/E/F_cat"/>
</dbReference>
<dbReference type="EC" id="5.4.99.-" evidence="4"/>
<dbReference type="GO" id="GO:0000455">
    <property type="term" value="P:enzyme-directed rRNA pseudouridine synthesis"/>
    <property type="evidence" value="ECO:0007669"/>
    <property type="project" value="UniProtKB-ARBA"/>
</dbReference>
<keyword evidence="3" id="KW-0694">RNA-binding</keyword>
<dbReference type="Pfam" id="PF01479">
    <property type="entry name" value="S4"/>
    <property type="match status" value="1"/>
</dbReference>
<dbReference type="InterPro" id="IPR006145">
    <property type="entry name" value="PsdUridine_synth_RsuA/RluA"/>
</dbReference>
<dbReference type="InParanoid" id="A0LG30"/>
<dbReference type="NCBIfam" id="TIGR00093">
    <property type="entry name" value="pseudouridine synthase"/>
    <property type="match status" value="1"/>
</dbReference>
<dbReference type="InterPro" id="IPR020103">
    <property type="entry name" value="PsdUridine_synth_cat_dom_sf"/>
</dbReference>
<evidence type="ECO:0000256" key="1">
    <source>
        <dbReference type="ARBA" id="ARBA00008348"/>
    </source>
</evidence>
<dbReference type="CDD" id="cd00165">
    <property type="entry name" value="S4"/>
    <property type="match status" value="1"/>
</dbReference>
<dbReference type="KEGG" id="sfu:Sfum_0683"/>
<protein>
    <recommendedName>
        <fullName evidence="4">Pseudouridine synthase</fullName>
        <ecNumber evidence="4">5.4.99.-</ecNumber>
    </recommendedName>
</protein>
<accession>A0LG30</accession>
<dbReference type="PROSITE" id="PS01149">
    <property type="entry name" value="PSI_RSU"/>
    <property type="match status" value="1"/>
</dbReference>
<dbReference type="CDD" id="cd02870">
    <property type="entry name" value="PseudoU_synth_RsuA_like"/>
    <property type="match status" value="1"/>
</dbReference>
<dbReference type="PROSITE" id="PS50889">
    <property type="entry name" value="S4"/>
    <property type="match status" value="1"/>
</dbReference>
<dbReference type="InterPro" id="IPR020094">
    <property type="entry name" value="TruA/RsuA/RluB/E/F_N"/>
</dbReference>
<dbReference type="GO" id="GO:0003723">
    <property type="term" value="F:RNA binding"/>
    <property type="evidence" value="ECO:0007669"/>
    <property type="project" value="UniProtKB-KW"/>
</dbReference>
<dbReference type="InterPro" id="IPR036986">
    <property type="entry name" value="S4_RNA-bd_sf"/>
</dbReference>
<dbReference type="FunCoup" id="A0LG30">
    <property type="interactions" value="339"/>
</dbReference>
<dbReference type="Gene3D" id="3.30.70.580">
    <property type="entry name" value="Pseudouridine synthase I, catalytic domain, N-terminal subdomain"/>
    <property type="match status" value="1"/>
</dbReference>
<dbReference type="InterPro" id="IPR018496">
    <property type="entry name" value="PsdUridine_synth_RsuA/RluB_CS"/>
</dbReference>
<dbReference type="Proteomes" id="UP000001784">
    <property type="component" value="Chromosome"/>
</dbReference>
<dbReference type="SUPFAM" id="SSF55120">
    <property type="entry name" value="Pseudouridine synthase"/>
    <property type="match status" value="1"/>
</dbReference>
<dbReference type="PANTHER" id="PTHR47683:SF2">
    <property type="entry name" value="RNA-BINDING S4 DOMAIN-CONTAINING PROTEIN"/>
    <property type="match status" value="1"/>
</dbReference>
<dbReference type="RefSeq" id="WP_011697555.1">
    <property type="nucleotide sequence ID" value="NC_008554.1"/>
</dbReference>
<dbReference type="SMART" id="SM00363">
    <property type="entry name" value="S4"/>
    <property type="match status" value="1"/>
</dbReference>
<dbReference type="PANTHER" id="PTHR47683">
    <property type="entry name" value="PSEUDOURIDINE SYNTHASE FAMILY PROTEIN-RELATED"/>
    <property type="match status" value="1"/>
</dbReference>
<sequence>MTKVRLQKVLAQAGIASRRGAEEVIRQGRVVVNGIVVTELGVKVDPHADRITVDRVTIAMVESRVYLLLFKPRCCVTTARDPQGRKTVFDFVPDAGARLFPVGRLDFDAEGLLLLTNDGLLANRLQHPRYGVTKTYEVAAMGHPTPAALDRLRTGVMLEEGMTAPAEVTVIGSSPRSTRLRIVLHQGWNRQIKRMGEAVGHPVLSIKRVAFGPLKLGSLKPGGSRHLKSGEVELLYKLVHLDKEQRNADG</sequence>
<evidence type="ECO:0000256" key="3">
    <source>
        <dbReference type="PROSITE-ProRule" id="PRU00182"/>
    </source>
</evidence>
<dbReference type="AlphaFoldDB" id="A0LG30"/>
<evidence type="ECO:0000313" key="6">
    <source>
        <dbReference type="EMBL" id="ABK16382.1"/>
    </source>
</evidence>
<dbReference type="FunFam" id="3.10.290.10:FF:000003">
    <property type="entry name" value="Pseudouridine synthase"/>
    <property type="match status" value="1"/>
</dbReference>
<dbReference type="HOGENOM" id="CLU_024979_1_2_7"/>
<dbReference type="STRING" id="335543.Sfum_0683"/>
<dbReference type="GO" id="GO:0120159">
    <property type="term" value="F:rRNA pseudouridine synthase activity"/>
    <property type="evidence" value="ECO:0007669"/>
    <property type="project" value="UniProtKB-ARBA"/>
</dbReference>
<evidence type="ECO:0000256" key="4">
    <source>
        <dbReference type="RuleBase" id="RU003887"/>
    </source>
</evidence>